<reference evidence="1" key="2">
    <citation type="journal article" date="2015" name="Data Brief">
        <title>Shoot transcriptome of the giant reed, Arundo donax.</title>
        <authorList>
            <person name="Barrero R.A."/>
            <person name="Guerrero F.D."/>
            <person name="Moolhuijzen P."/>
            <person name="Goolsby J.A."/>
            <person name="Tidwell J."/>
            <person name="Bellgard S.E."/>
            <person name="Bellgard M.I."/>
        </authorList>
    </citation>
    <scope>NUCLEOTIDE SEQUENCE</scope>
    <source>
        <tissue evidence="1">Shoot tissue taken approximately 20 cm above the soil surface</tissue>
    </source>
</reference>
<dbReference type="AlphaFoldDB" id="A0A0A9A9Q4"/>
<dbReference type="EMBL" id="GBRH01250069">
    <property type="protein sequence ID" value="JAD47826.1"/>
    <property type="molecule type" value="Transcribed_RNA"/>
</dbReference>
<proteinExistence type="predicted"/>
<name>A0A0A9A9Q4_ARUDO</name>
<sequence>MLLIQNVAWTGLPCLFDFL</sequence>
<accession>A0A0A9A9Q4</accession>
<reference evidence="1" key="1">
    <citation type="submission" date="2014-09" db="EMBL/GenBank/DDBJ databases">
        <authorList>
            <person name="Magalhaes I.L.F."/>
            <person name="Oliveira U."/>
            <person name="Santos F.R."/>
            <person name="Vidigal T.H.D.A."/>
            <person name="Brescovit A.D."/>
            <person name="Santos A.J."/>
        </authorList>
    </citation>
    <scope>NUCLEOTIDE SEQUENCE</scope>
    <source>
        <tissue evidence="1">Shoot tissue taken approximately 20 cm above the soil surface</tissue>
    </source>
</reference>
<evidence type="ECO:0000313" key="1">
    <source>
        <dbReference type="EMBL" id="JAD47826.1"/>
    </source>
</evidence>
<organism evidence="1">
    <name type="scientific">Arundo donax</name>
    <name type="common">Giant reed</name>
    <name type="synonym">Donax arundinaceus</name>
    <dbReference type="NCBI Taxonomy" id="35708"/>
    <lineage>
        <taxon>Eukaryota</taxon>
        <taxon>Viridiplantae</taxon>
        <taxon>Streptophyta</taxon>
        <taxon>Embryophyta</taxon>
        <taxon>Tracheophyta</taxon>
        <taxon>Spermatophyta</taxon>
        <taxon>Magnoliopsida</taxon>
        <taxon>Liliopsida</taxon>
        <taxon>Poales</taxon>
        <taxon>Poaceae</taxon>
        <taxon>PACMAD clade</taxon>
        <taxon>Arundinoideae</taxon>
        <taxon>Arundineae</taxon>
        <taxon>Arundo</taxon>
    </lineage>
</organism>
<protein>
    <submittedName>
        <fullName evidence="1">Uncharacterized protein</fullName>
    </submittedName>
</protein>